<comment type="caution">
    <text evidence="1">The sequence shown here is derived from an EMBL/GenBank/DDBJ whole genome shotgun (WGS) entry which is preliminary data.</text>
</comment>
<dbReference type="InterPro" id="IPR014718">
    <property type="entry name" value="GH-type_carb-bd"/>
</dbReference>
<evidence type="ECO:0000313" key="1">
    <source>
        <dbReference type="EMBL" id="SEQ46074.1"/>
    </source>
</evidence>
<dbReference type="Proteomes" id="UP000198512">
    <property type="component" value="Unassembled WGS sequence"/>
</dbReference>
<reference evidence="1 2" key="1">
    <citation type="submission" date="2016-10" db="EMBL/GenBank/DDBJ databases">
        <authorList>
            <person name="Varghese N."/>
            <person name="Submissions S."/>
        </authorList>
    </citation>
    <scope>NUCLEOTIDE SEQUENCE [LARGE SCALE GENOMIC DNA]</scope>
    <source>
        <strain evidence="1 2">CIP 109853</strain>
    </source>
</reference>
<protein>
    <submittedName>
        <fullName evidence="1">Aldose 1-epimerase</fullName>
    </submittedName>
</protein>
<organism evidence="1 2">
    <name type="scientific">Pseudomonas cuatrocienegasensis</name>
    <dbReference type="NCBI Taxonomy" id="543360"/>
    <lineage>
        <taxon>Bacteria</taxon>
        <taxon>Pseudomonadati</taxon>
        <taxon>Pseudomonadota</taxon>
        <taxon>Gammaproteobacteria</taxon>
        <taxon>Pseudomonadales</taxon>
        <taxon>Pseudomonadaceae</taxon>
        <taxon>Pseudomonas</taxon>
    </lineage>
</organism>
<sequence>MPATLIQLHDRLTTLTLAPACGGSLVNWTTRDSGHALLRHSDAEALAANTARRLACYPLLPWSNRIGAGGYQTPDGWFALKPNSPGDALPIHGSAWQQPWQVSEQQADSVCLTLDSQVPFAYHAEQRIQLHEGRLHIALRVRHLDARANWHGLGLHLYITRTAHTQLQVSAQQVWLSDEQQLSREQQPVPAAWDFHQAAPLPDSLVDHAFTGWDGSASILQPDLGYRIDCQAEGSDCYLLFCPVERPFFCLEPVSHPVNAHHLPGQPGLRLLQQGEEAHLTLTLHYRPGLDNQHAANVQ</sequence>
<dbReference type="InterPro" id="IPR008183">
    <property type="entry name" value="Aldose_1/G6P_1-epimerase"/>
</dbReference>
<dbReference type="InterPro" id="IPR011013">
    <property type="entry name" value="Gal_mutarotase_sf_dom"/>
</dbReference>
<dbReference type="SUPFAM" id="SSF74650">
    <property type="entry name" value="Galactose mutarotase-like"/>
    <property type="match status" value="1"/>
</dbReference>
<name>A0ABY1BBM3_9PSED</name>
<proteinExistence type="predicted"/>
<dbReference type="Gene3D" id="2.70.98.10">
    <property type="match status" value="1"/>
</dbReference>
<dbReference type="EMBL" id="FOFP01000006">
    <property type="protein sequence ID" value="SEQ46074.1"/>
    <property type="molecule type" value="Genomic_DNA"/>
</dbReference>
<dbReference type="CDD" id="cd09021">
    <property type="entry name" value="Aldose_epim_Ec_YphB"/>
    <property type="match status" value="1"/>
</dbReference>
<dbReference type="Pfam" id="PF01263">
    <property type="entry name" value="Aldose_epim"/>
    <property type="match status" value="1"/>
</dbReference>
<dbReference type="RefSeq" id="WP_069522270.1">
    <property type="nucleotide sequence ID" value="NZ_FOFP01000006.1"/>
</dbReference>
<keyword evidence="2" id="KW-1185">Reference proteome</keyword>
<accession>A0ABY1BBM3</accession>
<gene>
    <name evidence="1" type="ORF">SAMN05216600_10663</name>
</gene>
<evidence type="ECO:0000313" key="2">
    <source>
        <dbReference type="Proteomes" id="UP000198512"/>
    </source>
</evidence>